<dbReference type="GO" id="GO:0046914">
    <property type="term" value="F:transition metal ion binding"/>
    <property type="evidence" value="ECO:0007669"/>
    <property type="project" value="InterPro"/>
</dbReference>
<dbReference type="RefSeq" id="WP_150449469.1">
    <property type="nucleotide sequence ID" value="NZ_VYSA01000002.1"/>
</dbReference>
<sequence length="96" mass="10101">MADANNIGKIIAQAWEDDAFKAKLIADPTATLAEAGVTAPEGARFEVVEDTAEVVHLVLPARPSELSDDQLDAVAGGNTMSWTNWATCDSTRTAKG</sequence>
<dbReference type="Gene3D" id="3.90.330.10">
    <property type="entry name" value="Nitrile hydratase alpha /Thiocyanate hydrolase gamma"/>
    <property type="match status" value="1"/>
</dbReference>
<reference evidence="4" key="1">
    <citation type="submission" date="2019-09" db="EMBL/GenBank/DDBJ databases">
        <title>Mumia zhuanghuii sp. nov. isolated from the intestinal contents of plateau pika (Ochotona curzoniae) in the Qinghai-Tibet plateau of China.</title>
        <authorList>
            <person name="Tian Z."/>
        </authorList>
    </citation>
    <scope>NUCLEOTIDE SEQUENCE [LARGE SCALE GENOMIC DNA]</scope>
    <source>
        <strain evidence="4">JCM 30598</strain>
    </source>
</reference>
<dbReference type="SUPFAM" id="SSF56209">
    <property type="entry name" value="Nitrile hydratase alpha chain"/>
    <property type="match status" value="1"/>
</dbReference>
<dbReference type="AlphaFoldDB" id="A0A5J5J233"/>
<dbReference type="InterPro" id="IPR036648">
    <property type="entry name" value="CN_Hdrase_a/SCN_Hdrase_g_sf"/>
</dbReference>
<gene>
    <name evidence="3" type="ORF">F6B43_13775</name>
</gene>
<dbReference type="EMBL" id="VYSA01000002">
    <property type="protein sequence ID" value="KAA9108437.1"/>
    <property type="molecule type" value="Genomic_DNA"/>
</dbReference>
<accession>A0A5J5J233</accession>
<dbReference type="OrthoDB" id="5077169at2"/>
<name>A0A5J5J233_9MICO</name>
<dbReference type="NCBIfam" id="TIGR03793">
    <property type="entry name" value="leader_NHLP"/>
    <property type="match status" value="1"/>
</dbReference>
<dbReference type="InterPro" id="IPR004232">
    <property type="entry name" value="CN_Hdrtase_a/SCN_Hdrlase_g"/>
</dbReference>
<evidence type="ECO:0000256" key="1">
    <source>
        <dbReference type="ARBA" id="ARBA00022723"/>
    </source>
</evidence>
<keyword evidence="1" id="KW-0479">Metal-binding</keyword>
<keyword evidence="4" id="KW-1185">Reference proteome</keyword>
<dbReference type="Proteomes" id="UP000325827">
    <property type="component" value="Unassembled WGS sequence"/>
</dbReference>
<dbReference type="InterPro" id="IPR022513">
    <property type="entry name" value="TOMM_pelo"/>
</dbReference>
<protein>
    <submittedName>
        <fullName evidence="3">NHLP leader peptide family natural product</fullName>
    </submittedName>
</protein>
<evidence type="ECO:0000313" key="3">
    <source>
        <dbReference type="EMBL" id="KAA9108437.1"/>
    </source>
</evidence>
<comment type="caution">
    <text evidence="3">The sequence shown here is derived from an EMBL/GenBank/DDBJ whole genome shotgun (WGS) entry which is preliminary data.</text>
</comment>
<dbReference type="GO" id="GO:0003824">
    <property type="term" value="F:catalytic activity"/>
    <property type="evidence" value="ECO:0007669"/>
    <property type="project" value="InterPro"/>
</dbReference>
<evidence type="ECO:0000259" key="2">
    <source>
        <dbReference type="Pfam" id="PF02979"/>
    </source>
</evidence>
<organism evidence="3 4">
    <name type="scientific">Microbacterium rhizomatis</name>
    <dbReference type="NCBI Taxonomy" id="1631477"/>
    <lineage>
        <taxon>Bacteria</taxon>
        <taxon>Bacillati</taxon>
        <taxon>Actinomycetota</taxon>
        <taxon>Actinomycetes</taxon>
        <taxon>Micrococcales</taxon>
        <taxon>Microbacteriaceae</taxon>
        <taxon>Microbacterium</taxon>
    </lineage>
</organism>
<feature type="domain" description="Nitrile hydratase alpha/Thiocyanate hydrolase gamma" evidence="2">
    <location>
        <begin position="6"/>
        <end position="59"/>
    </location>
</feature>
<proteinExistence type="predicted"/>
<evidence type="ECO:0000313" key="4">
    <source>
        <dbReference type="Proteomes" id="UP000325827"/>
    </source>
</evidence>
<dbReference type="Pfam" id="PF02979">
    <property type="entry name" value="NHase_alpha"/>
    <property type="match status" value="1"/>
</dbReference>